<feature type="non-terminal residue" evidence="1">
    <location>
        <position position="28"/>
    </location>
</feature>
<gene>
    <name evidence="1" type="ORF">C7400_14150</name>
</gene>
<evidence type="ECO:0000313" key="1">
    <source>
        <dbReference type="EMBL" id="PXX05486.1"/>
    </source>
</evidence>
<protein>
    <submittedName>
        <fullName evidence="1">Uncharacterized protein</fullName>
    </submittedName>
</protein>
<dbReference type="Proteomes" id="UP000247515">
    <property type="component" value="Unassembled WGS sequence"/>
</dbReference>
<name>A0ABX5MC65_9BURK</name>
<reference evidence="1 2" key="1">
    <citation type="submission" date="2018-05" db="EMBL/GenBank/DDBJ databases">
        <title>Genomic Encyclopedia of Type Strains, Phase IV (KMG-V): Genome sequencing to study the core and pangenomes of soil and plant-associated prokaryotes.</title>
        <authorList>
            <person name="Whitman W."/>
        </authorList>
    </citation>
    <scope>NUCLEOTIDE SEQUENCE [LARGE SCALE GENOMIC DNA]</scope>
    <source>
        <strain evidence="1 2">SIr-6563</strain>
    </source>
</reference>
<comment type="caution">
    <text evidence="1">The sequence shown here is derived from an EMBL/GenBank/DDBJ whole genome shotgun (WGS) entry which is preliminary data.</text>
</comment>
<sequence length="28" mass="3005">MVTPTLRAGYACRVFPFLEGHHATSDAG</sequence>
<dbReference type="EMBL" id="QJJV01000041">
    <property type="protein sequence ID" value="PXX05486.1"/>
    <property type="molecule type" value="Genomic_DNA"/>
</dbReference>
<organism evidence="1 2">
    <name type="scientific">Paraburkholderia tropica</name>
    <dbReference type="NCBI Taxonomy" id="92647"/>
    <lineage>
        <taxon>Bacteria</taxon>
        <taxon>Pseudomonadati</taxon>
        <taxon>Pseudomonadota</taxon>
        <taxon>Betaproteobacteria</taxon>
        <taxon>Burkholderiales</taxon>
        <taxon>Burkholderiaceae</taxon>
        <taxon>Paraburkholderia</taxon>
    </lineage>
</organism>
<accession>A0ABX5MC65</accession>
<proteinExistence type="predicted"/>
<evidence type="ECO:0000313" key="2">
    <source>
        <dbReference type="Proteomes" id="UP000247515"/>
    </source>
</evidence>
<keyword evidence="2" id="KW-1185">Reference proteome</keyword>